<protein>
    <submittedName>
        <fullName evidence="8">Histidine kinase</fullName>
    </submittedName>
</protein>
<dbReference type="GO" id="GO:0016301">
    <property type="term" value="F:kinase activity"/>
    <property type="evidence" value="ECO:0007669"/>
    <property type="project" value="UniProtKB-KW"/>
</dbReference>
<keyword evidence="1" id="KW-0004">4Fe-4S</keyword>
<name>A0A328U9L5_9FIRM</name>
<evidence type="ECO:0000313" key="9">
    <source>
        <dbReference type="Proteomes" id="UP000249377"/>
    </source>
</evidence>
<dbReference type="SUPFAM" id="SSF53920">
    <property type="entry name" value="Fe-only hydrogenase"/>
    <property type="match status" value="1"/>
</dbReference>
<dbReference type="SUPFAM" id="SSF54862">
    <property type="entry name" value="4Fe-4S ferredoxins"/>
    <property type="match status" value="1"/>
</dbReference>
<dbReference type="Pfam" id="PF13237">
    <property type="entry name" value="Fer4_10"/>
    <property type="match status" value="1"/>
</dbReference>
<keyword evidence="9" id="KW-1185">Reference proteome</keyword>
<keyword evidence="3" id="KW-0408">Iron</keyword>
<dbReference type="Pfam" id="PF02906">
    <property type="entry name" value="Fe_hyd_lg_C"/>
    <property type="match status" value="1"/>
</dbReference>
<keyword evidence="2" id="KW-0479">Metal-binding</keyword>
<feature type="domain" description="4Fe-4S" evidence="7">
    <location>
        <begin position="353"/>
        <end position="414"/>
    </location>
</feature>
<evidence type="ECO:0000256" key="3">
    <source>
        <dbReference type="ARBA" id="ARBA00023004"/>
    </source>
</evidence>
<feature type="domain" description="PAS" evidence="5">
    <location>
        <begin position="405"/>
        <end position="475"/>
    </location>
</feature>
<dbReference type="Pfam" id="PF04060">
    <property type="entry name" value="FeS"/>
    <property type="match status" value="1"/>
</dbReference>
<dbReference type="Gene3D" id="3.30.450.20">
    <property type="entry name" value="PAS domain"/>
    <property type="match status" value="1"/>
</dbReference>
<dbReference type="PANTHER" id="PTHR11615">
    <property type="entry name" value="NITRATE, FORMATE, IRON DEHYDROGENASE"/>
    <property type="match status" value="1"/>
</dbReference>
<accession>A0A328U9L5</accession>
<dbReference type="InterPro" id="IPR004108">
    <property type="entry name" value="Fe_hydrogenase_lsu_C"/>
</dbReference>
<feature type="domain" description="4Fe-4S ferredoxin-type" evidence="6">
    <location>
        <begin position="2"/>
        <end position="30"/>
    </location>
</feature>
<dbReference type="InterPro" id="IPR017896">
    <property type="entry name" value="4Fe4S_Fe-S-bd"/>
</dbReference>
<comment type="caution">
    <text evidence="8">The sequence shown here is derived from an EMBL/GenBank/DDBJ whole genome shotgun (WGS) entry which is preliminary data.</text>
</comment>
<dbReference type="InterPro" id="IPR050340">
    <property type="entry name" value="Cytosolic_Fe-S_CAF"/>
</dbReference>
<dbReference type="PROSITE" id="PS51656">
    <property type="entry name" value="4FE4S"/>
    <property type="match status" value="1"/>
</dbReference>
<keyword evidence="8" id="KW-0418">Kinase</keyword>
<organism evidence="8 9">
    <name type="scientific">Hydrogeniiclostridium mannosilyticum</name>
    <dbReference type="NCBI Taxonomy" id="2764322"/>
    <lineage>
        <taxon>Bacteria</taxon>
        <taxon>Bacillati</taxon>
        <taxon>Bacillota</taxon>
        <taxon>Clostridia</taxon>
        <taxon>Eubacteriales</taxon>
        <taxon>Acutalibacteraceae</taxon>
        <taxon>Hydrogeniiclostridium</taxon>
    </lineage>
</organism>
<dbReference type="GO" id="GO:0046872">
    <property type="term" value="F:metal ion binding"/>
    <property type="evidence" value="ECO:0007669"/>
    <property type="project" value="UniProtKB-KW"/>
</dbReference>
<dbReference type="Gene3D" id="3.40.950.10">
    <property type="entry name" value="Fe-only Hydrogenase (Larger Subunit), Chain L, domain 3"/>
    <property type="match status" value="1"/>
</dbReference>
<evidence type="ECO:0000259" key="7">
    <source>
        <dbReference type="PROSITE" id="PS51656"/>
    </source>
</evidence>
<dbReference type="InterPro" id="IPR009016">
    <property type="entry name" value="Fe_hydrogenase"/>
</dbReference>
<evidence type="ECO:0000313" key="8">
    <source>
        <dbReference type="EMBL" id="RAQ22747.1"/>
    </source>
</evidence>
<dbReference type="Gene3D" id="3.30.70.20">
    <property type="match status" value="1"/>
</dbReference>
<dbReference type="Proteomes" id="UP000249377">
    <property type="component" value="Unassembled WGS sequence"/>
</dbReference>
<sequence>MSIIGLKKANCKNCYKCVKVCPVKSIKVENEQAQIVDRTCILCGTCLEQCPQDAKTVNSDAARVREMLRAGEKVILSVAPSYIACYSMKEPERFAGAMKALGFFGVSETSEGAAYVTAEYHKLLREGTSGNLVTTCCPSFNRLVEIYYPDLVGQLTPVVSPMIAHARLLKSAHPGVKVVFAGPCIAKMDEAGDPRHNNEVDAVLTFEDLDRWMMEERVSFDRVAPERFLNSSSKILRMYPVEEGILASLKNKGDTGDWQMLSVSGSGACIDLCKALQAGLLNHCFIEVNMCRDGCINGPASGRETTSRFRGRLQVERYAREDGEAYPALLDEVPLRKRFFDHSVKEDLPDEATIRAILAKIGKNGPEDELNCGSCGYPTCRDKAIAVYQNRAELTMCVPYMKERAESFSNCLLSGTPNMTIMVDEELRIVEFNAAAERVFGISRHEALEKYLYELMDSSDFEEVLSSRQSMGDKKVEFREYGMVTAQNIVYVEREKIAMGIFKDITQEEKELENKYRLRAETVEMAQKVIDKQMIAAQQIASLLGETTAETKVSLTKLKNMMVAGEDQK</sequence>
<reference evidence="8 9" key="1">
    <citation type="submission" date="2018-06" db="EMBL/GenBank/DDBJ databases">
        <title>Noncontiguous genome sequence of Ruminococcaceae bacterium ASD2818.</title>
        <authorList>
            <person name="Chaplin A.V."/>
            <person name="Sokolova S.R."/>
            <person name="Kochetkova T.O."/>
            <person name="Goltsov A.Y."/>
            <person name="Trofimov D.Y."/>
            <person name="Efimov B.A."/>
        </authorList>
    </citation>
    <scope>NUCLEOTIDE SEQUENCE [LARGE SCALE GENOMIC DNA]</scope>
    <source>
        <strain evidence="8 9">ASD2818</strain>
    </source>
</reference>
<dbReference type="EMBL" id="QLYR01000009">
    <property type="protein sequence ID" value="RAQ22747.1"/>
    <property type="molecule type" value="Genomic_DNA"/>
</dbReference>
<dbReference type="InterPro" id="IPR017900">
    <property type="entry name" value="4Fe4S_Fe_S_CS"/>
</dbReference>
<dbReference type="CDD" id="cd00130">
    <property type="entry name" value="PAS"/>
    <property type="match status" value="1"/>
</dbReference>
<evidence type="ECO:0000259" key="5">
    <source>
        <dbReference type="PROSITE" id="PS50112"/>
    </source>
</evidence>
<proteinExistence type="predicted"/>
<dbReference type="NCBIfam" id="TIGR00229">
    <property type="entry name" value="sensory_box"/>
    <property type="match status" value="1"/>
</dbReference>
<dbReference type="RefSeq" id="WP_112333311.1">
    <property type="nucleotide sequence ID" value="NZ_JADPHD010000002.1"/>
</dbReference>
<dbReference type="AlphaFoldDB" id="A0A328U9L5"/>
<dbReference type="PROSITE" id="PS00198">
    <property type="entry name" value="4FE4S_FER_1"/>
    <property type="match status" value="1"/>
</dbReference>
<keyword evidence="4" id="KW-0411">Iron-sulfur</keyword>
<dbReference type="InterPro" id="IPR000014">
    <property type="entry name" value="PAS"/>
</dbReference>
<dbReference type="Pfam" id="PF00989">
    <property type="entry name" value="PAS"/>
    <property type="match status" value="1"/>
</dbReference>
<dbReference type="PROSITE" id="PS51379">
    <property type="entry name" value="4FE4S_FER_2"/>
    <property type="match status" value="2"/>
</dbReference>
<dbReference type="GO" id="GO:0051539">
    <property type="term" value="F:4 iron, 4 sulfur cluster binding"/>
    <property type="evidence" value="ECO:0007669"/>
    <property type="project" value="UniProtKB-KW"/>
</dbReference>
<dbReference type="SMART" id="SM00091">
    <property type="entry name" value="PAS"/>
    <property type="match status" value="1"/>
</dbReference>
<evidence type="ECO:0000256" key="1">
    <source>
        <dbReference type="ARBA" id="ARBA00022485"/>
    </source>
</evidence>
<dbReference type="PROSITE" id="PS50112">
    <property type="entry name" value="PAS"/>
    <property type="match status" value="1"/>
</dbReference>
<dbReference type="InterPro" id="IPR035965">
    <property type="entry name" value="PAS-like_dom_sf"/>
</dbReference>
<dbReference type="InterPro" id="IPR007202">
    <property type="entry name" value="4Fe-4S_dom"/>
</dbReference>
<dbReference type="InterPro" id="IPR013767">
    <property type="entry name" value="PAS_fold"/>
</dbReference>
<dbReference type="GO" id="GO:0006355">
    <property type="term" value="P:regulation of DNA-templated transcription"/>
    <property type="evidence" value="ECO:0007669"/>
    <property type="project" value="InterPro"/>
</dbReference>
<keyword evidence="8" id="KW-0808">Transferase</keyword>
<feature type="domain" description="4Fe-4S ferredoxin-type" evidence="6">
    <location>
        <begin position="31"/>
        <end position="60"/>
    </location>
</feature>
<gene>
    <name evidence="8" type="ORF">DPQ25_11445</name>
</gene>
<dbReference type="Gene3D" id="1.10.15.40">
    <property type="entry name" value="Electron transport complex subunit B, putative Fe-S cluster"/>
    <property type="match status" value="1"/>
</dbReference>
<evidence type="ECO:0000256" key="4">
    <source>
        <dbReference type="ARBA" id="ARBA00023014"/>
    </source>
</evidence>
<evidence type="ECO:0000256" key="2">
    <source>
        <dbReference type="ARBA" id="ARBA00022723"/>
    </source>
</evidence>
<evidence type="ECO:0000259" key="6">
    <source>
        <dbReference type="PROSITE" id="PS51379"/>
    </source>
</evidence>
<dbReference type="SUPFAM" id="SSF55785">
    <property type="entry name" value="PYP-like sensor domain (PAS domain)"/>
    <property type="match status" value="1"/>
</dbReference>